<dbReference type="InterPro" id="IPR052336">
    <property type="entry name" value="MlaD_Phospholipid_Transporter"/>
</dbReference>
<protein>
    <submittedName>
        <fullName evidence="3">Phospholipid/cholesterol/gamma-HCH transport system substrate-binding protein</fullName>
    </submittedName>
</protein>
<accession>A0A1M5WZ41</accession>
<keyword evidence="1" id="KW-1133">Transmembrane helix</keyword>
<sequence>METNEVKQNIKLGAFVLGGLLLFVIILFYIGRENTFFNKTFTISAVFKNIEGLKEGDKVWLSGVKIGTVKHVQIVSEGKVIVALSLRDKQNEFIKKDATAFIGSDGLVGNKIVVIRTGNDKQVIQDNDTINSLSPTDTQELINIAKDVGSNTRSLTEDLKVITAKLKKGEGIVGDLLQDGPLSNDIRQAVVSLKNAGENTNRATADLQVMLSEIKNGDGLVTKLIEDTTYAVTFEKALNNVAEVGKNSKQMSEDLKAVIAKINSNDNAIGVLLADTAFANKLRATLGNAESASVKLDANMEALKHNFLLRGYFRKQKKAEEKAKAAQLNP</sequence>
<dbReference type="Proteomes" id="UP000184212">
    <property type="component" value="Unassembled WGS sequence"/>
</dbReference>
<dbReference type="Pfam" id="PF02470">
    <property type="entry name" value="MlaD"/>
    <property type="match status" value="1"/>
</dbReference>
<feature type="transmembrane region" description="Helical" evidence="1">
    <location>
        <begin position="12"/>
        <end position="31"/>
    </location>
</feature>
<dbReference type="RefSeq" id="WP_073142261.1">
    <property type="nucleotide sequence ID" value="NZ_FQWQ01000005.1"/>
</dbReference>
<gene>
    <name evidence="3" type="ORF">SAMN04488109_6164</name>
</gene>
<keyword evidence="4" id="KW-1185">Reference proteome</keyword>
<evidence type="ECO:0000256" key="1">
    <source>
        <dbReference type="SAM" id="Phobius"/>
    </source>
</evidence>
<dbReference type="InterPro" id="IPR003399">
    <property type="entry name" value="Mce/MlaD"/>
</dbReference>
<keyword evidence="1" id="KW-0812">Transmembrane</keyword>
<evidence type="ECO:0000259" key="2">
    <source>
        <dbReference type="Pfam" id="PF02470"/>
    </source>
</evidence>
<dbReference type="AlphaFoldDB" id="A0A1M5WZ41"/>
<dbReference type="PANTHER" id="PTHR33371">
    <property type="entry name" value="INTERMEMBRANE PHOSPHOLIPID TRANSPORT SYSTEM BINDING PROTEIN MLAD-RELATED"/>
    <property type="match status" value="1"/>
</dbReference>
<proteinExistence type="predicted"/>
<organism evidence="3 4">
    <name type="scientific">Chryseolinea serpens</name>
    <dbReference type="NCBI Taxonomy" id="947013"/>
    <lineage>
        <taxon>Bacteria</taxon>
        <taxon>Pseudomonadati</taxon>
        <taxon>Bacteroidota</taxon>
        <taxon>Cytophagia</taxon>
        <taxon>Cytophagales</taxon>
        <taxon>Fulvivirgaceae</taxon>
        <taxon>Chryseolinea</taxon>
    </lineage>
</organism>
<name>A0A1M5WZ41_9BACT</name>
<dbReference type="STRING" id="947013.SAMN04488109_6164"/>
<dbReference type="PANTHER" id="PTHR33371:SF4">
    <property type="entry name" value="INTERMEMBRANE PHOSPHOLIPID TRANSPORT SYSTEM BINDING PROTEIN MLAD"/>
    <property type="match status" value="1"/>
</dbReference>
<evidence type="ECO:0000313" key="4">
    <source>
        <dbReference type="Proteomes" id="UP000184212"/>
    </source>
</evidence>
<keyword evidence="1" id="KW-0472">Membrane</keyword>
<dbReference type="EMBL" id="FQWQ01000005">
    <property type="protein sequence ID" value="SHH92791.1"/>
    <property type="molecule type" value="Genomic_DNA"/>
</dbReference>
<feature type="domain" description="Mce/MlaD" evidence="2">
    <location>
        <begin position="41"/>
        <end position="117"/>
    </location>
</feature>
<evidence type="ECO:0000313" key="3">
    <source>
        <dbReference type="EMBL" id="SHH92791.1"/>
    </source>
</evidence>
<dbReference type="OrthoDB" id="9771725at2"/>
<reference evidence="3 4" key="1">
    <citation type="submission" date="2016-11" db="EMBL/GenBank/DDBJ databases">
        <authorList>
            <person name="Jaros S."/>
            <person name="Januszkiewicz K."/>
            <person name="Wedrychowicz H."/>
        </authorList>
    </citation>
    <scope>NUCLEOTIDE SEQUENCE [LARGE SCALE GENOMIC DNA]</scope>
    <source>
        <strain evidence="3 4">DSM 24574</strain>
    </source>
</reference>